<name>A0A1G9VF19_ALLAB</name>
<dbReference type="AlphaFoldDB" id="A0A1G9VF19"/>
<dbReference type="RefSeq" id="WP_030429520.1">
    <property type="nucleotide sequence ID" value="NZ_JOEF01000007.1"/>
</dbReference>
<reference evidence="3 4" key="1">
    <citation type="submission" date="2016-10" db="EMBL/GenBank/DDBJ databases">
        <authorList>
            <person name="de Groot N.N."/>
        </authorList>
    </citation>
    <scope>NUCLEOTIDE SEQUENCE [LARGE SCALE GENOMIC DNA]</scope>
    <source>
        <strain evidence="3 4">DSM 44149</strain>
    </source>
</reference>
<accession>A0A1G9VF19</accession>
<evidence type="ECO:0000256" key="1">
    <source>
        <dbReference type="SAM" id="MobiDB-lite"/>
    </source>
</evidence>
<proteinExistence type="predicted"/>
<evidence type="ECO:0000313" key="3">
    <source>
        <dbReference type="EMBL" id="SDM70700.1"/>
    </source>
</evidence>
<feature type="region of interest" description="Disordered" evidence="1">
    <location>
        <begin position="34"/>
        <end position="73"/>
    </location>
</feature>
<feature type="signal peptide" evidence="2">
    <location>
        <begin position="1"/>
        <end position="29"/>
    </location>
</feature>
<dbReference type="Proteomes" id="UP000183376">
    <property type="component" value="Chromosome I"/>
</dbReference>
<organism evidence="3 4">
    <name type="scientific">Allokutzneria albata</name>
    <name type="common">Kibdelosporangium albatum</name>
    <dbReference type="NCBI Taxonomy" id="211114"/>
    <lineage>
        <taxon>Bacteria</taxon>
        <taxon>Bacillati</taxon>
        <taxon>Actinomycetota</taxon>
        <taxon>Actinomycetes</taxon>
        <taxon>Pseudonocardiales</taxon>
        <taxon>Pseudonocardiaceae</taxon>
        <taxon>Allokutzneria</taxon>
    </lineage>
</organism>
<keyword evidence="4" id="KW-1185">Reference proteome</keyword>
<dbReference type="EMBL" id="LT629701">
    <property type="protein sequence ID" value="SDM70700.1"/>
    <property type="molecule type" value="Genomic_DNA"/>
</dbReference>
<dbReference type="OrthoDB" id="3874174at2"/>
<protein>
    <submittedName>
        <fullName evidence="3">Uncharacterized protein</fullName>
    </submittedName>
</protein>
<feature type="compositionally biased region" description="Low complexity" evidence="1">
    <location>
        <begin position="36"/>
        <end position="58"/>
    </location>
</feature>
<gene>
    <name evidence="3" type="ORF">SAMN04489726_2999</name>
</gene>
<keyword evidence="2" id="KW-0732">Signal</keyword>
<evidence type="ECO:0000256" key="2">
    <source>
        <dbReference type="SAM" id="SignalP"/>
    </source>
</evidence>
<feature type="chain" id="PRO_5009245827" evidence="2">
    <location>
        <begin position="30"/>
        <end position="224"/>
    </location>
</feature>
<dbReference type="STRING" id="211114.SAMN04489726_2999"/>
<sequence length="224" mass="23149">MSTIASPRRGATAVLAVAALALTTSTACARPQTGEAVAAAAPPPSSSSGRTASPSTSVEPAGKATKPLTEPGTTLKYGQEAVIEHDSSSKVYTVGVVPVKVEKGNFQELAAAGLKIEEKTSAGKVPYYLTYKLVNRMEGTLSSGMTTPSRFSVVDKTNKPGGRLIVIAIGGLKLDACPIKSVPSGWSSDQEHTTCDIHLLPEGAEPGSVVYRQAIGKSPITWTP</sequence>
<evidence type="ECO:0000313" key="4">
    <source>
        <dbReference type="Proteomes" id="UP000183376"/>
    </source>
</evidence>